<keyword evidence="1" id="KW-0862">Zinc</keyword>
<dbReference type="EMBL" id="JABANM010037059">
    <property type="protein sequence ID" value="KAF4685369.1"/>
    <property type="molecule type" value="Genomic_DNA"/>
</dbReference>
<accession>A0A7J6NN86</accession>
<feature type="compositionally biased region" description="Polar residues" evidence="3">
    <location>
        <begin position="1"/>
        <end position="10"/>
    </location>
</feature>
<evidence type="ECO:0000256" key="1">
    <source>
        <dbReference type="PROSITE-ProRule" id="PRU00432"/>
    </source>
</evidence>
<dbReference type="AlphaFoldDB" id="A0A7J6NN86"/>
<organism evidence="4 5">
    <name type="scientific">Perkinsus olseni</name>
    <name type="common">Perkinsus atlanticus</name>
    <dbReference type="NCBI Taxonomy" id="32597"/>
    <lineage>
        <taxon>Eukaryota</taxon>
        <taxon>Sar</taxon>
        <taxon>Alveolata</taxon>
        <taxon>Perkinsozoa</taxon>
        <taxon>Perkinsea</taxon>
        <taxon>Perkinsida</taxon>
        <taxon>Perkinsidae</taxon>
        <taxon>Perkinsus</taxon>
    </lineage>
</organism>
<evidence type="ECO:0000313" key="4">
    <source>
        <dbReference type="EMBL" id="KAF4685369.1"/>
    </source>
</evidence>
<keyword evidence="1" id="KW-0863">Zinc-finger</keyword>
<dbReference type="GO" id="GO:0035556">
    <property type="term" value="P:intracellular signal transduction"/>
    <property type="evidence" value="ECO:0007669"/>
    <property type="project" value="InterPro"/>
</dbReference>
<keyword evidence="1" id="KW-0479">Metal-binding</keyword>
<keyword evidence="2" id="KW-0175">Coiled coil</keyword>
<dbReference type="Proteomes" id="UP000574390">
    <property type="component" value="Unassembled WGS sequence"/>
</dbReference>
<feature type="region of interest" description="Disordered" evidence="3">
    <location>
        <begin position="423"/>
        <end position="469"/>
    </location>
</feature>
<comment type="caution">
    <text evidence="4">The sequence shown here is derived from an EMBL/GenBank/DDBJ whole genome shotgun (WGS) entry which is preliminary data.</text>
</comment>
<dbReference type="InterPro" id="IPR001562">
    <property type="entry name" value="Znf_Btk_motif"/>
</dbReference>
<reference evidence="4 5" key="1">
    <citation type="submission" date="2020-04" db="EMBL/GenBank/DDBJ databases">
        <title>Perkinsus olseni comparative genomics.</title>
        <authorList>
            <person name="Bogema D.R."/>
        </authorList>
    </citation>
    <scope>NUCLEOTIDE SEQUENCE [LARGE SCALE GENOMIC DNA]</scope>
    <source>
        <strain evidence="4">ATCC PRA-205</strain>
    </source>
</reference>
<evidence type="ECO:0000256" key="2">
    <source>
        <dbReference type="SAM" id="Coils"/>
    </source>
</evidence>
<feature type="coiled-coil region" evidence="2">
    <location>
        <begin position="292"/>
        <end position="365"/>
    </location>
</feature>
<gene>
    <name evidence="4" type="ORF">FOZ62_026974</name>
</gene>
<dbReference type="GO" id="GO:0008270">
    <property type="term" value="F:zinc ion binding"/>
    <property type="evidence" value="ECO:0007669"/>
    <property type="project" value="UniProtKB-KW"/>
</dbReference>
<dbReference type="PROSITE" id="PS51113">
    <property type="entry name" value="ZF_BTK"/>
    <property type="match status" value="1"/>
</dbReference>
<feature type="coiled-coil region" evidence="2">
    <location>
        <begin position="142"/>
        <end position="225"/>
    </location>
</feature>
<feature type="compositionally biased region" description="Acidic residues" evidence="3">
    <location>
        <begin position="427"/>
        <end position="443"/>
    </location>
</feature>
<proteinExistence type="predicted"/>
<evidence type="ECO:0000313" key="5">
    <source>
        <dbReference type="Proteomes" id="UP000574390"/>
    </source>
</evidence>
<protein>
    <submittedName>
        <fullName evidence="4">Uncharacterized protein</fullName>
    </submittedName>
</protein>
<evidence type="ECO:0000256" key="3">
    <source>
        <dbReference type="SAM" id="MobiDB-lite"/>
    </source>
</evidence>
<name>A0A7J6NN86_PEROL</name>
<sequence length="469" mass="53917">MADPTPSASSRVRREDCVQSEEVVDPEVAAAVIRDYLLPLFEEGNRPVHDAKVRAGLTEGAVRRSGDSLLRSVTSSIFSSRDAGGRRSAGTSMLEEMLLSTRLLEEITQARDAITALQSRLETTEFERSGMEERYLAVRQRLHDARRELKSAEYSLNTYRARSTELEMETHSLQAQMEEASEAMRRSASTNESLSTELYNAERRIERLSRELSEQKNLTDIAKLESEVLTEQVRALHEAKQELGGMKKCQDRLRHAQEVAAVRVAQITEFKDQLEIETARVVEERDGLLGRVEDLTSAKDGLESDKARLQVELDEQKKTARAQIIDLFEEMNAIRKERDKIEKRMKDLQEDRDKLKQRLKKYYARRRLFELDQRTCKNCNKEYMESANFNWSCRTHQSEFGGELWWCCGKPGKDATGCKFAKHESKDEDEYDDLLDDDDDEENGDTKDEGGKKKKNKSLQNVKCYSCKE</sequence>
<feature type="non-terminal residue" evidence="4">
    <location>
        <position position="469"/>
    </location>
</feature>
<feature type="region of interest" description="Disordered" evidence="3">
    <location>
        <begin position="1"/>
        <end position="20"/>
    </location>
</feature>